<keyword evidence="2" id="KW-0677">Repeat</keyword>
<feature type="repeat" description="WD" evidence="3">
    <location>
        <begin position="913"/>
        <end position="946"/>
    </location>
</feature>
<dbReference type="SUPFAM" id="SSF50978">
    <property type="entry name" value="WD40 repeat-like"/>
    <property type="match status" value="2"/>
</dbReference>
<sequence length="1402" mass="156939">MTENYEYQVGASLPPDAPSYVVRKADSDFYNQLKAGKYCYVFNSRQMGKSSLKVRVMQRLVDEGVACSTIDISGQGSKDNVTQEQWYTGIVSKIVKDLKIAKPIEFRRTWWRDRNDISPAQKLDEFIEDVLLTSILGKIVIFIDEIDSTLSLGFGREDFFALIRSCYNKRAENSAYKRLTFALLGVVTPSDLLTDKTRTPFNIGEPIQLDGFKIHEVGALTLGLEGKVENPQAAMGEILAWTGGQPFLTQRVCKLLVSGDWEEKIDFQSHIEQVIQSQIIDNWESVDQQQHLKNIRDRMLSDEKTAVSLLGLYQQVLQQGEIIFDGSSEQMRLRLTGLVVEQKGKLKVYNQIYGHVFNINWVENKLGELRFYAENLKAWVESKYQDDSCLLRGEDLEKSRIWADGRRLSDADYRFLSASVEAELNQKVVKAEVKTNQALEEEEKAKQRLIDVEKKTNQRIRIGLIVLVLSIIGAVAALMFASIAEQRRISETSQFNSTKSKLNSTNFELNKARENINILMKQKEEGSKLVEAEKEKQKQAENKAEKADEKFRIASANVETANQKVASAQQQFIAANKKAQTAEEKAKNSEQEQQEAEYLAQKAKNELTSANISLEEAKKQKQEAQQQLATANNELKVAQEKQRQALSELRLAQEATKLEVAGINILRGFEYQQIESLVSSVKMGQNFKVLFGSQKSLHNYQSFSPLLALQKIVNNIDEKNQFNPEQGKLKSLSLSPDSKKIATAGSNGIIKVWNVFGQKLSEFQADKKEVYDVIFNPDGLSLITVGTDGIAKVWDISGNLLIKFSHNKEFIHSISISPNGKLIATASGRGTVTIWNISGQQLRKFEAHQYSFNCIRFSPDGQFIVTAGSDDGTHRSVRVISRGIDGKYREQRDSSPKGDARLWNLFGKKLAEFKGHEEAINNVSFSPDGQRLATASDDGTARLWDLLGKQLDVTPKSQQGAIKDVSFSQDGKYIATSVDDGNVNLLLIGEDRSQLRSNKPSKETNNQLKGLMITRIENPFFRQIKTFKGHKGAVNSLSFSPKGEFLVTAGDDGTVRLWAISKDEEFQWEQKSAGQYWVTFSPNGQLLATSGGGGVKIWDLWGRFLTELKHQSEIWSVVFSPNGKSLVTVGKDGLIRVWNLSGKLLAQWKGHEGRISWVSFSPDGKYIATSSTDSTAKLWDLSGQLLDEFKEHKGEVSAINISPDGKDLVTVGRDGFVRIWKLSGQGVLKFKKFWEFNSQQGEINAASISPDGKYIATAGKKDTRIWDFSGKQIVVLDQSSIFSSNFVPDGKRSTQGDVFILSFSPDGQFIATGGHGIIQLWHVKGGQLAEYTIPEEAINGISFSPDGKLITAVGSGGTVRVWRLEGLDDLLTRGCNWLKDYFVTRPELRQEICTEKIPEVTK</sequence>
<feature type="repeat" description="WD" evidence="3">
    <location>
        <begin position="845"/>
        <end position="870"/>
    </location>
</feature>
<dbReference type="Gene3D" id="2.130.10.10">
    <property type="entry name" value="YVTN repeat-like/Quinoprotein amine dehydrogenase"/>
    <property type="match status" value="4"/>
</dbReference>
<dbReference type="PROSITE" id="PS00678">
    <property type="entry name" value="WD_REPEATS_1"/>
    <property type="match status" value="5"/>
</dbReference>
<gene>
    <name evidence="7" type="ORF">CK510_23370</name>
</gene>
<organism evidence="7 8">
    <name type="scientific">Brunnivagina elsteri CCALA 953</name>
    <dbReference type="NCBI Taxonomy" id="987040"/>
    <lineage>
        <taxon>Bacteria</taxon>
        <taxon>Bacillati</taxon>
        <taxon>Cyanobacteriota</taxon>
        <taxon>Cyanophyceae</taxon>
        <taxon>Nostocales</taxon>
        <taxon>Calotrichaceae</taxon>
        <taxon>Brunnivagina</taxon>
    </lineage>
</organism>
<dbReference type="InterPro" id="IPR019775">
    <property type="entry name" value="WD40_repeat_CS"/>
</dbReference>
<feature type="repeat" description="WD" evidence="3">
    <location>
        <begin position="1107"/>
        <end position="1141"/>
    </location>
</feature>
<proteinExistence type="predicted"/>
<dbReference type="PROSITE" id="PS50082">
    <property type="entry name" value="WD_REPEATS_2"/>
    <property type="match status" value="10"/>
</dbReference>
<keyword evidence="8" id="KW-1185">Reference proteome</keyword>
<dbReference type="PRINTS" id="PR00320">
    <property type="entry name" value="GPROTEINBRPT"/>
</dbReference>
<dbReference type="InterPro" id="IPR027417">
    <property type="entry name" value="P-loop_NTPase"/>
</dbReference>
<feature type="repeat" description="WD" evidence="3">
    <location>
        <begin position="804"/>
        <end position="845"/>
    </location>
</feature>
<dbReference type="SUPFAM" id="SSF52540">
    <property type="entry name" value="P-loop containing nucleoside triphosphate hydrolases"/>
    <property type="match status" value="1"/>
</dbReference>
<evidence type="ECO:0000313" key="7">
    <source>
        <dbReference type="EMBL" id="PAX51696.1"/>
    </source>
</evidence>
<keyword evidence="1 3" id="KW-0853">WD repeat</keyword>
<dbReference type="Proteomes" id="UP000218238">
    <property type="component" value="Unassembled WGS sequence"/>
</dbReference>
<dbReference type="Pfam" id="PF00400">
    <property type="entry name" value="WD40"/>
    <property type="match status" value="14"/>
</dbReference>
<dbReference type="InterPro" id="IPR020472">
    <property type="entry name" value="WD40_PAC1"/>
</dbReference>
<evidence type="ECO:0000256" key="4">
    <source>
        <dbReference type="SAM" id="Coils"/>
    </source>
</evidence>
<accession>A0A2A2TDH6</accession>
<feature type="repeat" description="WD" evidence="3">
    <location>
        <begin position="1027"/>
        <end position="1068"/>
    </location>
</feature>
<dbReference type="PANTHER" id="PTHR19848">
    <property type="entry name" value="WD40 REPEAT PROTEIN"/>
    <property type="match status" value="1"/>
</dbReference>
<dbReference type="SMART" id="SM00320">
    <property type="entry name" value="WD40"/>
    <property type="match status" value="14"/>
</dbReference>
<keyword evidence="6" id="KW-0472">Membrane</keyword>
<evidence type="ECO:0000313" key="8">
    <source>
        <dbReference type="Proteomes" id="UP000218238"/>
    </source>
</evidence>
<feature type="region of interest" description="Disordered" evidence="5">
    <location>
        <begin position="528"/>
        <end position="547"/>
    </location>
</feature>
<feature type="repeat" description="WD" evidence="3">
    <location>
        <begin position="763"/>
        <end position="797"/>
    </location>
</feature>
<dbReference type="InterPro" id="IPR015943">
    <property type="entry name" value="WD40/YVTN_repeat-like_dom_sf"/>
</dbReference>
<dbReference type="SUPFAM" id="SSF101898">
    <property type="entry name" value="NHL repeat"/>
    <property type="match status" value="1"/>
</dbReference>
<feature type="repeat" description="WD" evidence="3">
    <location>
        <begin position="1331"/>
        <end position="1372"/>
    </location>
</feature>
<feature type="repeat" description="WD" evidence="3">
    <location>
        <begin position="722"/>
        <end position="755"/>
    </location>
</feature>
<dbReference type="PROSITE" id="PS50294">
    <property type="entry name" value="WD_REPEATS_REGION"/>
    <property type="match status" value="8"/>
</dbReference>
<dbReference type="CDD" id="cd00200">
    <property type="entry name" value="WD40"/>
    <property type="match status" value="3"/>
</dbReference>
<feature type="repeat" description="WD" evidence="3">
    <location>
        <begin position="1148"/>
        <end position="1182"/>
    </location>
</feature>
<name>A0A2A2TDH6_9CYAN</name>
<dbReference type="EMBL" id="NTFS01000349">
    <property type="protein sequence ID" value="PAX51696.1"/>
    <property type="molecule type" value="Genomic_DNA"/>
</dbReference>
<keyword evidence="4" id="KW-0175">Coiled coil</keyword>
<feature type="repeat" description="WD" evidence="3">
    <location>
        <begin position="1189"/>
        <end position="1223"/>
    </location>
</feature>
<dbReference type="RefSeq" id="WP_095723965.1">
    <property type="nucleotide sequence ID" value="NZ_NTFS01000349.1"/>
</dbReference>
<evidence type="ECO:0000256" key="1">
    <source>
        <dbReference type="ARBA" id="ARBA00022574"/>
    </source>
</evidence>
<feature type="coiled-coil region" evidence="4">
    <location>
        <begin position="421"/>
        <end position="459"/>
    </location>
</feature>
<evidence type="ECO:0000256" key="2">
    <source>
        <dbReference type="ARBA" id="ARBA00022737"/>
    </source>
</evidence>
<comment type="caution">
    <text evidence="7">The sequence shown here is derived from an EMBL/GenBank/DDBJ whole genome shotgun (WGS) entry which is preliminary data.</text>
</comment>
<evidence type="ECO:0000256" key="3">
    <source>
        <dbReference type="PROSITE-ProRule" id="PRU00221"/>
    </source>
</evidence>
<keyword evidence="6" id="KW-1133">Transmembrane helix</keyword>
<reference evidence="7 8" key="1">
    <citation type="submission" date="2017-08" db="EMBL/GenBank/DDBJ databases">
        <title>Draft genome sequence of filamentous cyanobacterium Calothrix elsteri CCALA 953.</title>
        <authorList>
            <person name="Gagunashvili A.N."/>
            <person name="Elster J."/>
            <person name="Andresson O.S."/>
        </authorList>
    </citation>
    <scope>NUCLEOTIDE SEQUENCE [LARGE SCALE GENOMIC DNA]</scope>
    <source>
        <strain evidence="7 8">CCALA 953</strain>
    </source>
</reference>
<feature type="transmembrane region" description="Helical" evidence="6">
    <location>
        <begin position="462"/>
        <end position="484"/>
    </location>
</feature>
<protein>
    <submittedName>
        <fullName evidence="7">Uncharacterized protein</fullName>
    </submittedName>
</protein>
<dbReference type="Pfam" id="PF14516">
    <property type="entry name" value="AAA_35"/>
    <property type="match status" value="1"/>
</dbReference>
<evidence type="ECO:0000256" key="6">
    <source>
        <dbReference type="SAM" id="Phobius"/>
    </source>
</evidence>
<dbReference type="OrthoDB" id="580957at2"/>
<dbReference type="PANTHER" id="PTHR19848:SF8">
    <property type="entry name" value="F-BOX AND WD REPEAT DOMAIN CONTAINING 7"/>
    <property type="match status" value="1"/>
</dbReference>
<dbReference type="InterPro" id="IPR036322">
    <property type="entry name" value="WD40_repeat_dom_sf"/>
</dbReference>
<keyword evidence="6" id="KW-0812">Transmembrane</keyword>
<dbReference type="InterPro" id="IPR001680">
    <property type="entry name" value="WD40_rpt"/>
</dbReference>
<evidence type="ECO:0000256" key="5">
    <source>
        <dbReference type="SAM" id="MobiDB-lite"/>
    </source>
</evidence>